<keyword evidence="2" id="KW-0472">Membrane</keyword>
<sequence>MTTPETTNTTTHTATHETTNETRHAATTEEQSGAHRAPVPPPRDRAAERAADRAAVRAFRPYRRIPAVIVATLLALLSLLVLAETVSALAGRPLRWIPYDRMLGWATTTLWSDPRVLLGAAVAALLGLLLLAIALVPGRPRMVPVRSGDPDLIIGLRPRSVARALAHAAEQVPGVRSARATLRGRTVAVTPTTCGRGVDGFGQDVRGAVLSRLAALDLVEPYRVSVNIKEQR</sequence>
<feature type="compositionally biased region" description="Low complexity" evidence="1">
    <location>
        <begin position="28"/>
        <end position="37"/>
    </location>
</feature>
<dbReference type="InterPro" id="IPR046253">
    <property type="entry name" value="DUF6286"/>
</dbReference>
<evidence type="ECO:0000313" key="5">
    <source>
        <dbReference type="Proteomes" id="UP001499843"/>
    </source>
</evidence>
<dbReference type="Pfam" id="PF19803">
    <property type="entry name" value="DUF6286"/>
    <property type="match status" value="1"/>
</dbReference>
<evidence type="ECO:0000259" key="3">
    <source>
        <dbReference type="Pfam" id="PF19803"/>
    </source>
</evidence>
<feature type="domain" description="DUF6286" evidence="3">
    <location>
        <begin position="125"/>
        <end position="228"/>
    </location>
</feature>
<feature type="transmembrane region" description="Helical" evidence="2">
    <location>
        <begin position="116"/>
        <end position="136"/>
    </location>
</feature>
<accession>A0ABN3CZI9</accession>
<keyword evidence="5" id="KW-1185">Reference proteome</keyword>
<feature type="compositionally biased region" description="Low complexity" evidence="1">
    <location>
        <begin position="1"/>
        <end position="13"/>
    </location>
</feature>
<evidence type="ECO:0000313" key="4">
    <source>
        <dbReference type="EMBL" id="GAA2214936.1"/>
    </source>
</evidence>
<evidence type="ECO:0000256" key="2">
    <source>
        <dbReference type="SAM" id="Phobius"/>
    </source>
</evidence>
<feature type="region of interest" description="Disordered" evidence="1">
    <location>
        <begin position="1"/>
        <end position="49"/>
    </location>
</feature>
<keyword evidence="2" id="KW-1133">Transmembrane helix</keyword>
<evidence type="ECO:0000256" key="1">
    <source>
        <dbReference type="SAM" id="MobiDB-lite"/>
    </source>
</evidence>
<dbReference type="Proteomes" id="UP001499843">
    <property type="component" value="Unassembled WGS sequence"/>
</dbReference>
<dbReference type="RefSeq" id="WP_344493244.1">
    <property type="nucleotide sequence ID" value="NZ_BAAAQX010000045.1"/>
</dbReference>
<reference evidence="4 5" key="1">
    <citation type="journal article" date="2019" name="Int. J. Syst. Evol. Microbiol.">
        <title>The Global Catalogue of Microorganisms (GCM) 10K type strain sequencing project: providing services to taxonomists for standard genome sequencing and annotation.</title>
        <authorList>
            <consortium name="The Broad Institute Genomics Platform"/>
            <consortium name="The Broad Institute Genome Sequencing Center for Infectious Disease"/>
            <person name="Wu L."/>
            <person name="Ma J."/>
        </authorList>
    </citation>
    <scope>NUCLEOTIDE SEQUENCE [LARGE SCALE GENOMIC DNA]</scope>
    <source>
        <strain evidence="4 5">JCM 16114</strain>
    </source>
</reference>
<keyword evidence="2" id="KW-0812">Transmembrane</keyword>
<protein>
    <recommendedName>
        <fullName evidence="3">DUF6286 domain-containing protein</fullName>
    </recommendedName>
</protein>
<organism evidence="4 5">
    <name type="scientific">Nonomuraea monospora</name>
    <dbReference type="NCBI Taxonomy" id="568818"/>
    <lineage>
        <taxon>Bacteria</taxon>
        <taxon>Bacillati</taxon>
        <taxon>Actinomycetota</taxon>
        <taxon>Actinomycetes</taxon>
        <taxon>Streptosporangiales</taxon>
        <taxon>Streptosporangiaceae</taxon>
        <taxon>Nonomuraea</taxon>
    </lineage>
</organism>
<feature type="transmembrane region" description="Helical" evidence="2">
    <location>
        <begin position="67"/>
        <end position="90"/>
    </location>
</feature>
<comment type="caution">
    <text evidence="4">The sequence shown here is derived from an EMBL/GenBank/DDBJ whole genome shotgun (WGS) entry which is preliminary data.</text>
</comment>
<feature type="compositionally biased region" description="Basic and acidic residues" evidence="1">
    <location>
        <begin position="14"/>
        <end position="27"/>
    </location>
</feature>
<proteinExistence type="predicted"/>
<dbReference type="EMBL" id="BAAAQX010000045">
    <property type="protein sequence ID" value="GAA2214936.1"/>
    <property type="molecule type" value="Genomic_DNA"/>
</dbReference>
<gene>
    <name evidence="4" type="ORF">GCM10009850_104030</name>
</gene>
<name>A0ABN3CZI9_9ACTN</name>